<evidence type="ECO:0000259" key="1">
    <source>
        <dbReference type="SMART" id="SM00382"/>
    </source>
</evidence>
<sequence>MIVYEATKSEFLNHILNDELTMKIYENYQKKIGRTSKNEIRSWDNSMQYMYKVLSTDDIPSEAGVAIEYKVPTTSKRIDFILTGMDEQKNDSVVIVELKQWESSELVEMKDGIIKTRFAHGVTETAHPSYQAWSYASLIENYNESVQNGEVSLYPCAYLHNYVLEENDALINEHYQDYIDRAPVYVKGDVLKLRSFIQKYIKLSDRKRILYKIENGKIRPSKSLQDSLNSMLQGNQEFIMIDTQKVVYEEALELARDSYRSNKKNVLIVEGGPGTGKSVLAINLLVKLTSEEMVSQYITKNSAPRSIYCEKLQGNHKKSYINNLFKGSGCYYESDKNEFDVLIVDEAHRLNEKSGMFKNKGENQTKEIINAAKFSIFFIDENQRVTVSDAGSKEAIRFFAGQLNADVYEMKLDSQFRCNGADGYLSWLDDVLEIKQTANFDGFEFDYDIKVVDDPNVMRDLIEKKNVINNKARIVAGYCWEWKKDGRNNTNHKDIEIKEHHFGMSWNLGNSSTWAIDPTSVKEAGCIHTCQGLEFDYVGVIIGDDMRYENGQVVTDFFKRASTDQSIKGLKGMYKKNPEEALELADKIIKNTYRTLMTRGQKGCYIYCTDHNLSIYLKKRLNQTDKVIRYIPVADTYGWSMAAEDELE</sequence>
<dbReference type="Proteomes" id="UP000487649">
    <property type="component" value="Unassembled WGS sequence"/>
</dbReference>
<name>A0A9X5AM29_9FIRM</name>
<evidence type="ECO:0000313" key="3">
    <source>
        <dbReference type="Proteomes" id="UP000487649"/>
    </source>
</evidence>
<dbReference type="SMART" id="SM00382">
    <property type="entry name" value="AAA"/>
    <property type="match status" value="1"/>
</dbReference>
<dbReference type="RefSeq" id="WP_006783832.1">
    <property type="nucleotide sequence ID" value="NZ_CABJBH010000008.1"/>
</dbReference>
<reference evidence="2 3" key="1">
    <citation type="journal article" date="2019" name="Nat. Med.">
        <title>A library of human gut bacterial isolates paired with longitudinal multiomics data enables mechanistic microbiome research.</title>
        <authorList>
            <person name="Poyet M."/>
            <person name="Groussin M."/>
            <person name="Gibbons S.M."/>
            <person name="Avila-Pacheco J."/>
            <person name="Jiang X."/>
            <person name="Kearney S.M."/>
            <person name="Perrotta A.R."/>
            <person name="Berdy B."/>
            <person name="Zhao S."/>
            <person name="Lieberman T.D."/>
            <person name="Swanson P.K."/>
            <person name="Smith M."/>
            <person name="Roesemann S."/>
            <person name="Alexander J.E."/>
            <person name="Rich S.A."/>
            <person name="Livny J."/>
            <person name="Vlamakis H."/>
            <person name="Clish C."/>
            <person name="Bullock K."/>
            <person name="Deik A."/>
            <person name="Scott J."/>
            <person name="Pierce K.A."/>
            <person name="Xavier R.J."/>
            <person name="Alm E.J."/>
        </authorList>
    </citation>
    <scope>NUCLEOTIDE SEQUENCE [LARGE SCALE GENOMIC DNA]</scope>
    <source>
        <strain evidence="2 3">BIOML-A198</strain>
    </source>
</reference>
<dbReference type="InterPro" id="IPR027417">
    <property type="entry name" value="P-loop_NTPase"/>
</dbReference>
<feature type="domain" description="AAA+ ATPase" evidence="1">
    <location>
        <begin position="263"/>
        <end position="409"/>
    </location>
</feature>
<accession>A0A9X5AM29</accession>
<proteinExistence type="predicted"/>
<organism evidence="2 3">
    <name type="scientific">Turicibacter sanguinis</name>
    <dbReference type="NCBI Taxonomy" id="154288"/>
    <lineage>
        <taxon>Bacteria</taxon>
        <taxon>Bacillati</taxon>
        <taxon>Bacillota</taxon>
        <taxon>Erysipelotrichia</taxon>
        <taxon>Erysipelotrichales</taxon>
        <taxon>Turicibacteraceae</taxon>
        <taxon>Turicibacter</taxon>
    </lineage>
</organism>
<dbReference type="OrthoDB" id="3193269at2"/>
<dbReference type="EMBL" id="WMQE01000001">
    <property type="protein sequence ID" value="MTK19933.1"/>
    <property type="molecule type" value="Genomic_DNA"/>
</dbReference>
<dbReference type="Gene3D" id="3.40.50.300">
    <property type="entry name" value="P-loop containing nucleotide triphosphate hydrolases"/>
    <property type="match status" value="1"/>
</dbReference>
<protein>
    <submittedName>
        <fullName evidence="2">DUF2075 domain-containing protein</fullName>
    </submittedName>
</protein>
<dbReference type="InterPro" id="IPR018647">
    <property type="entry name" value="SLFN_3-like_DNA/RNA_helicase"/>
</dbReference>
<dbReference type="AlphaFoldDB" id="A0A9X5AM29"/>
<gene>
    <name evidence="2" type="ORF">GMA92_00580</name>
</gene>
<dbReference type="InterPro" id="IPR003593">
    <property type="entry name" value="AAA+_ATPase"/>
</dbReference>
<dbReference type="Pfam" id="PF09848">
    <property type="entry name" value="SLFN-g3_helicase"/>
    <property type="match status" value="1"/>
</dbReference>
<comment type="caution">
    <text evidence="2">The sequence shown here is derived from an EMBL/GenBank/DDBJ whole genome shotgun (WGS) entry which is preliminary data.</text>
</comment>
<dbReference type="SUPFAM" id="SSF52540">
    <property type="entry name" value="P-loop containing nucleoside triphosphate hydrolases"/>
    <property type="match status" value="1"/>
</dbReference>
<evidence type="ECO:0000313" key="2">
    <source>
        <dbReference type="EMBL" id="MTK19933.1"/>
    </source>
</evidence>